<sequence>MALLLASPRRRRQRLEETQAQTLRSKLARPTGVDIDNDEPNAGNARKMTRTTAVAQQPRGEKRKQADTAMDSDLFSPGKRVRARSSTTNIITYSKKPTATRLGNAPLSNPRTRTRSPPKSDRPRTPQPRQSPSTPSPERGRDATDEIPDEVPHLDSNILDDQAEESQETVYATGSEGSRTTEKSMETEWTSAPFIHDALKIFAPASCRILDSSTLNLDRRRDFSFGTLTIGKHDTEAALPVLKNGNHWGLATLDLQSGTGKFIDLRDTKGVVSPDVNDALVELGTRLCADKEWRFSTMPTAAPQLNSDDCGPYTVAAAAMNHWYSNDSFPLESIDAALWKVTLERAVAEFRSPSTQTEPLGPLDYEQTPHQEMQELLASNSEIGSLDDASLFRLQQKLREKIEDVIRDVVPIRSQLSDGGLKKMLDGSKQEADRLLQEMDQEKRFREDYVAINDVAKERAKASRHALHKAKLESWGTAEIRAYDQALAGLARRKQEIGDAMRGIEAAIRTRDHVLGKALEQQLEVGNQIKDLNAKVEEELAARKNKVWEDWNSAMMG</sequence>
<feature type="compositionally biased region" description="Polar residues" evidence="1">
    <location>
        <begin position="168"/>
        <end position="178"/>
    </location>
</feature>
<evidence type="ECO:0008006" key="4">
    <source>
        <dbReference type="Google" id="ProtNLM"/>
    </source>
</evidence>
<evidence type="ECO:0000313" key="3">
    <source>
        <dbReference type="Proteomes" id="UP001360953"/>
    </source>
</evidence>
<feature type="compositionally biased region" description="Low complexity" evidence="1">
    <location>
        <begin position="127"/>
        <end position="137"/>
    </location>
</feature>
<dbReference type="EMBL" id="JBBPEH010000005">
    <property type="protein sequence ID" value="KAK7538052.1"/>
    <property type="molecule type" value="Genomic_DNA"/>
</dbReference>
<protein>
    <recommendedName>
        <fullName evidence="4">Ubiquitin-like protease family profile domain-containing protein</fullName>
    </recommendedName>
</protein>
<feature type="region of interest" description="Disordered" evidence="1">
    <location>
        <begin position="1"/>
        <end position="186"/>
    </location>
</feature>
<accession>A0ABR1LW97</accession>
<dbReference type="RefSeq" id="XP_066655739.1">
    <property type="nucleotide sequence ID" value="XM_066795280.1"/>
</dbReference>
<dbReference type="SUPFAM" id="SSF54001">
    <property type="entry name" value="Cysteine proteinases"/>
    <property type="match status" value="1"/>
</dbReference>
<dbReference type="InterPro" id="IPR038765">
    <property type="entry name" value="Papain-like_cys_pep_sf"/>
</dbReference>
<name>A0ABR1LW97_9PEZI</name>
<dbReference type="GeneID" id="92028186"/>
<keyword evidence="3" id="KW-1185">Reference proteome</keyword>
<proteinExistence type="predicted"/>
<reference evidence="2 3" key="1">
    <citation type="submission" date="2024-04" db="EMBL/GenBank/DDBJ databases">
        <title>Phyllosticta paracitricarpa is synonymous to the EU quarantine fungus P. citricarpa based on phylogenomic analyses.</title>
        <authorList>
            <consortium name="Lawrence Berkeley National Laboratory"/>
            <person name="Van ingen-buijs V.A."/>
            <person name="Van westerhoven A.C."/>
            <person name="Haridas S."/>
            <person name="Skiadas P."/>
            <person name="Martin F."/>
            <person name="Groenewald J.Z."/>
            <person name="Crous P.W."/>
            <person name="Seidl M.F."/>
        </authorList>
    </citation>
    <scope>NUCLEOTIDE SEQUENCE [LARGE SCALE GENOMIC DNA]</scope>
    <source>
        <strain evidence="2 3">CPC 17464</strain>
    </source>
</reference>
<evidence type="ECO:0000256" key="1">
    <source>
        <dbReference type="SAM" id="MobiDB-lite"/>
    </source>
</evidence>
<dbReference type="Proteomes" id="UP001360953">
    <property type="component" value="Unassembled WGS sequence"/>
</dbReference>
<organism evidence="2 3">
    <name type="scientific">Phyllosticta citribraziliensis</name>
    <dbReference type="NCBI Taxonomy" id="989973"/>
    <lineage>
        <taxon>Eukaryota</taxon>
        <taxon>Fungi</taxon>
        <taxon>Dikarya</taxon>
        <taxon>Ascomycota</taxon>
        <taxon>Pezizomycotina</taxon>
        <taxon>Dothideomycetes</taxon>
        <taxon>Dothideomycetes incertae sedis</taxon>
        <taxon>Botryosphaeriales</taxon>
        <taxon>Phyllostictaceae</taxon>
        <taxon>Phyllosticta</taxon>
    </lineage>
</organism>
<feature type="compositionally biased region" description="Polar residues" evidence="1">
    <location>
        <begin position="84"/>
        <end position="97"/>
    </location>
</feature>
<feature type="compositionally biased region" description="Polar residues" evidence="1">
    <location>
        <begin position="106"/>
        <end position="117"/>
    </location>
</feature>
<evidence type="ECO:0000313" key="2">
    <source>
        <dbReference type="EMBL" id="KAK7538052.1"/>
    </source>
</evidence>
<comment type="caution">
    <text evidence="2">The sequence shown here is derived from an EMBL/GenBank/DDBJ whole genome shotgun (WGS) entry which is preliminary data.</text>
</comment>
<gene>
    <name evidence="2" type="ORF">J3D65DRAFT_312129</name>
</gene>